<dbReference type="EMBL" id="CAJNNV010033152">
    <property type="protein sequence ID" value="CAE8642327.1"/>
    <property type="molecule type" value="Genomic_DNA"/>
</dbReference>
<evidence type="ECO:0000256" key="3">
    <source>
        <dbReference type="ARBA" id="ARBA00022837"/>
    </source>
</evidence>
<evidence type="ECO:0000313" key="9">
    <source>
        <dbReference type="EMBL" id="CAE8642327.1"/>
    </source>
</evidence>
<evidence type="ECO:0000256" key="5">
    <source>
        <dbReference type="ARBA" id="ARBA00023136"/>
    </source>
</evidence>
<dbReference type="Gene3D" id="1.10.238.10">
    <property type="entry name" value="EF-hand"/>
    <property type="match status" value="1"/>
</dbReference>
<dbReference type="GO" id="GO:0005248">
    <property type="term" value="F:voltage-gated sodium channel activity"/>
    <property type="evidence" value="ECO:0007669"/>
    <property type="project" value="TreeGrafter"/>
</dbReference>
<feature type="transmembrane region" description="Helical" evidence="7">
    <location>
        <begin position="90"/>
        <end position="112"/>
    </location>
</feature>
<dbReference type="GO" id="GO:0005509">
    <property type="term" value="F:calcium ion binding"/>
    <property type="evidence" value="ECO:0007669"/>
    <property type="project" value="InterPro"/>
</dbReference>
<dbReference type="InterPro" id="IPR043203">
    <property type="entry name" value="VGCC_Ca_Na"/>
</dbReference>
<name>A0A813HX81_POLGL</name>
<dbReference type="PROSITE" id="PS00018">
    <property type="entry name" value="EF_HAND_1"/>
    <property type="match status" value="2"/>
</dbReference>
<feature type="domain" description="EF-hand" evidence="8">
    <location>
        <begin position="361"/>
        <end position="396"/>
    </location>
</feature>
<dbReference type="SMART" id="SM00054">
    <property type="entry name" value="EFh"/>
    <property type="match status" value="2"/>
</dbReference>
<protein>
    <recommendedName>
        <fullName evidence="8">EF-hand domain-containing protein</fullName>
    </recommendedName>
</protein>
<dbReference type="InterPro" id="IPR011992">
    <property type="entry name" value="EF-hand-dom_pair"/>
</dbReference>
<evidence type="ECO:0000256" key="1">
    <source>
        <dbReference type="ARBA" id="ARBA00004141"/>
    </source>
</evidence>
<feature type="transmembrane region" description="Helical" evidence="7">
    <location>
        <begin position="266"/>
        <end position="289"/>
    </location>
</feature>
<gene>
    <name evidence="9" type="ORF">PGLA1383_LOCUS56832</name>
</gene>
<dbReference type="Gene3D" id="1.10.287.70">
    <property type="match status" value="1"/>
</dbReference>
<dbReference type="InterPro" id="IPR018247">
    <property type="entry name" value="EF_Hand_1_Ca_BS"/>
</dbReference>
<feature type="compositionally biased region" description="Low complexity" evidence="6">
    <location>
        <begin position="466"/>
        <end position="479"/>
    </location>
</feature>
<dbReference type="SUPFAM" id="SSF81324">
    <property type="entry name" value="Voltage-gated potassium channels"/>
    <property type="match status" value="1"/>
</dbReference>
<feature type="domain" description="EF-hand" evidence="8">
    <location>
        <begin position="317"/>
        <end position="352"/>
    </location>
</feature>
<dbReference type="Pfam" id="PF00520">
    <property type="entry name" value="Ion_trans"/>
    <property type="match status" value="1"/>
</dbReference>
<dbReference type="GO" id="GO:0001518">
    <property type="term" value="C:voltage-gated sodium channel complex"/>
    <property type="evidence" value="ECO:0007669"/>
    <property type="project" value="TreeGrafter"/>
</dbReference>
<keyword evidence="10" id="KW-1185">Reference proteome</keyword>
<feature type="compositionally biased region" description="Polar residues" evidence="6">
    <location>
        <begin position="480"/>
        <end position="489"/>
    </location>
</feature>
<dbReference type="Gene3D" id="1.20.120.350">
    <property type="entry name" value="Voltage-gated potassium channels. Chain C"/>
    <property type="match status" value="1"/>
</dbReference>
<feature type="compositionally biased region" description="Polar residues" evidence="6">
    <location>
        <begin position="526"/>
        <end position="536"/>
    </location>
</feature>
<dbReference type="InterPro" id="IPR005821">
    <property type="entry name" value="Ion_trans_dom"/>
</dbReference>
<dbReference type="InterPro" id="IPR002048">
    <property type="entry name" value="EF_hand_dom"/>
</dbReference>
<comment type="subcellular location">
    <subcellularLocation>
        <location evidence="1">Membrane</location>
        <topology evidence="1">Multi-pass membrane protein</topology>
    </subcellularLocation>
</comment>
<dbReference type="PANTHER" id="PTHR10037:SF62">
    <property type="entry name" value="SODIUM CHANNEL PROTEIN 60E"/>
    <property type="match status" value="1"/>
</dbReference>
<accession>A0A813HX81</accession>
<dbReference type="OrthoDB" id="440933at2759"/>
<dbReference type="Proteomes" id="UP000654075">
    <property type="component" value="Unassembled WGS sequence"/>
</dbReference>
<keyword evidence="5 7" id="KW-0472">Membrane</keyword>
<organism evidence="9 10">
    <name type="scientific">Polarella glacialis</name>
    <name type="common">Dinoflagellate</name>
    <dbReference type="NCBI Taxonomy" id="89957"/>
    <lineage>
        <taxon>Eukaryota</taxon>
        <taxon>Sar</taxon>
        <taxon>Alveolata</taxon>
        <taxon>Dinophyceae</taxon>
        <taxon>Suessiales</taxon>
        <taxon>Suessiaceae</taxon>
        <taxon>Polarella</taxon>
    </lineage>
</organism>
<reference evidence="9" key="1">
    <citation type="submission" date="2021-02" db="EMBL/GenBank/DDBJ databases">
        <authorList>
            <person name="Dougan E. K."/>
            <person name="Rhodes N."/>
            <person name="Thang M."/>
            <person name="Chan C."/>
        </authorList>
    </citation>
    <scope>NUCLEOTIDE SEQUENCE</scope>
</reference>
<feature type="region of interest" description="Disordered" evidence="6">
    <location>
        <begin position="622"/>
        <end position="648"/>
    </location>
</feature>
<feature type="region of interest" description="Disordered" evidence="6">
    <location>
        <begin position="517"/>
        <end position="536"/>
    </location>
</feature>
<feature type="transmembrane region" description="Helical" evidence="7">
    <location>
        <begin position="185"/>
        <end position="208"/>
    </location>
</feature>
<evidence type="ECO:0000256" key="6">
    <source>
        <dbReference type="SAM" id="MobiDB-lite"/>
    </source>
</evidence>
<dbReference type="AlphaFoldDB" id="A0A813HX81"/>
<dbReference type="PROSITE" id="PS50222">
    <property type="entry name" value="EF_HAND_2"/>
    <property type="match status" value="2"/>
</dbReference>
<feature type="region of interest" description="Disordered" evidence="6">
    <location>
        <begin position="434"/>
        <end position="506"/>
    </location>
</feature>
<comment type="caution">
    <text evidence="9">The sequence shown here is derived from an EMBL/GenBank/DDBJ whole genome shotgun (WGS) entry which is preliminary data.</text>
</comment>
<keyword evidence="4 7" id="KW-1133">Transmembrane helix</keyword>
<evidence type="ECO:0000313" key="10">
    <source>
        <dbReference type="Proteomes" id="UP000654075"/>
    </source>
</evidence>
<dbReference type="CDD" id="cd00051">
    <property type="entry name" value="EFh"/>
    <property type="match status" value="1"/>
</dbReference>
<sequence>MAYRDKDVVKKTKRSFGVGRGGDEEAEREHDRRTWSEERIFVDRFLSHSAMDYFLTALILFSVVILILDADASAEQGPVDAPTVSETPLAIRIIGKTFTIIYVVEIMARIFVLRWRFFKDGWGFDFLVVLVDLTLGVLDLILGAVPGLTFLRFFRLGRILRVFRITKMFPELSFLIAGMASSFRAIFWGTIMVYIMITMWAMVAVYWIHPVNRRVLEKGFYDPSDRNIHAWSSVWNAVVTLSQTVVFGDSWGASAICIIEEEPTAFVFFLMVFSSVSLAAMNLILAGIVDSGAQAREEALEVRNYAKREKKIEAEIAQQERLLGLCKKLDYDDSGSLTMDELMDGFEQNKDFRDAMAELDIDRGDMDVFFSVIDKDASGEIDYAEFLTLVNHARNQASQQVLTYVKFAVTDMRKQVIEGQNLMRKELAALKKFLENPSPPTSDAGSSLSSIRRPSPPISTVKSSDSRQSNGSTGQSNGSMLSNGSMHSNGGTGRGRSISKSGPRVDRADPLLIDEIGMSSGADKATGSSSLGLQSWRCNRQTPPTNSDKGIGIVPEPIIGRTRPRAVKVPSSGTLGPLKADNFQELLRLNQEVVDGMRQLLALGKQPSADLHLSSRTGKAVSVLPRSLASPRSPSPVQPEGRSLRAQI</sequence>
<evidence type="ECO:0000256" key="2">
    <source>
        <dbReference type="ARBA" id="ARBA00022692"/>
    </source>
</evidence>
<evidence type="ECO:0000256" key="7">
    <source>
        <dbReference type="SAM" id="Phobius"/>
    </source>
</evidence>
<evidence type="ECO:0000259" key="8">
    <source>
        <dbReference type="PROSITE" id="PS50222"/>
    </source>
</evidence>
<dbReference type="PANTHER" id="PTHR10037">
    <property type="entry name" value="VOLTAGE-GATED CATION CHANNEL CALCIUM AND SODIUM"/>
    <property type="match status" value="1"/>
</dbReference>
<keyword evidence="3" id="KW-0106">Calcium</keyword>
<feature type="compositionally biased region" description="Low complexity" evidence="6">
    <location>
        <begin position="622"/>
        <end position="632"/>
    </location>
</feature>
<dbReference type="SUPFAM" id="SSF47473">
    <property type="entry name" value="EF-hand"/>
    <property type="match status" value="1"/>
</dbReference>
<keyword evidence="2 7" id="KW-0812">Transmembrane</keyword>
<proteinExistence type="predicted"/>
<feature type="transmembrane region" description="Helical" evidence="7">
    <location>
        <begin position="53"/>
        <end position="70"/>
    </location>
</feature>
<evidence type="ECO:0000256" key="4">
    <source>
        <dbReference type="ARBA" id="ARBA00022989"/>
    </source>
</evidence>
<dbReference type="InterPro" id="IPR027359">
    <property type="entry name" value="Volt_channel_dom_sf"/>
</dbReference>
<feature type="transmembrane region" description="Helical" evidence="7">
    <location>
        <begin position="124"/>
        <end position="145"/>
    </location>
</feature>